<organism evidence="1 2">
    <name type="scientific">Alternaria arborescens</name>
    <dbReference type="NCBI Taxonomy" id="156630"/>
    <lineage>
        <taxon>Eukaryota</taxon>
        <taxon>Fungi</taxon>
        <taxon>Dikarya</taxon>
        <taxon>Ascomycota</taxon>
        <taxon>Pezizomycotina</taxon>
        <taxon>Dothideomycetes</taxon>
        <taxon>Pleosporomycetidae</taxon>
        <taxon>Pleosporales</taxon>
        <taxon>Pleosporineae</taxon>
        <taxon>Pleosporaceae</taxon>
        <taxon>Alternaria</taxon>
        <taxon>Alternaria sect. Alternaria</taxon>
    </lineage>
</organism>
<dbReference type="AlphaFoldDB" id="A0A4Q4SMU8"/>
<evidence type="ECO:0000313" key="2">
    <source>
        <dbReference type="Proteomes" id="UP000293823"/>
    </source>
</evidence>
<dbReference type="Proteomes" id="UP000293823">
    <property type="component" value="Unassembled WGS sequence"/>
</dbReference>
<protein>
    <submittedName>
        <fullName evidence="1">Uncharacterized protein</fullName>
    </submittedName>
</protein>
<keyword evidence="2" id="KW-1185">Reference proteome</keyword>
<sequence length="57" mass="6351">MVFNCGLPACKTDALSGAYETPLDMMSNAQQGITVFNFSTLILPVLPKKWHHQQYPP</sequence>
<name>A0A4Q4SMU8_9PLEO</name>
<accession>A0A4Q4SMU8</accession>
<proteinExistence type="predicted"/>
<gene>
    <name evidence="1" type="ORF">AA0113_g1961</name>
</gene>
<reference evidence="2" key="1">
    <citation type="journal article" date="2019" name="bioRxiv">
        <title>Genomics, evolutionary history and diagnostics of the Alternaria alternata species group including apple and Asian pear pathotypes.</title>
        <authorList>
            <person name="Armitage A.D."/>
            <person name="Cockerton H.M."/>
            <person name="Sreenivasaprasad S."/>
            <person name="Woodhall J.W."/>
            <person name="Lane C.R."/>
            <person name="Harrison R.J."/>
            <person name="Clarkson J.P."/>
        </authorList>
    </citation>
    <scope>NUCLEOTIDE SEQUENCE [LARGE SCALE GENOMIC DNA]</scope>
    <source>
        <strain evidence="2">RGR 97.0016</strain>
    </source>
</reference>
<evidence type="ECO:0000313" key="1">
    <source>
        <dbReference type="EMBL" id="RYO71602.1"/>
    </source>
</evidence>
<dbReference type="EMBL" id="PEJP01000006">
    <property type="protein sequence ID" value="RYO71602.1"/>
    <property type="molecule type" value="Genomic_DNA"/>
</dbReference>
<comment type="caution">
    <text evidence="1">The sequence shown here is derived from an EMBL/GenBank/DDBJ whole genome shotgun (WGS) entry which is preliminary data.</text>
</comment>